<feature type="domain" description="Methyltransferase" evidence="1">
    <location>
        <begin position="30"/>
        <end position="103"/>
    </location>
</feature>
<evidence type="ECO:0000313" key="2">
    <source>
        <dbReference type="EMBL" id="WAQ93522.1"/>
    </source>
</evidence>
<dbReference type="Gene3D" id="3.40.50.150">
    <property type="entry name" value="Vaccinia Virus protein VP39"/>
    <property type="match status" value="1"/>
</dbReference>
<reference evidence="2" key="1">
    <citation type="submission" date="2022-11" db="EMBL/GenBank/DDBJ databases">
        <title>Centuries of genome instability and evolution in soft-shell clam transmissible cancer (bioRxiv).</title>
        <authorList>
            <person name="Hart S.F.M."/>
            <person name="Yonemitsu M.A."/>
            <person name="Giersch R.M."/>
            <person name="Beal B.F."/>
            <person name="Arriagada G."/>
            <person name="Davis B.W."/>
            <person name="Ostrander E.A."/>
            <person name="Goff S.P."/>
            <person name="Metzger M.J."/>
        </authorList>
    </citation>
    <scope>NUCLEOTIDE SEQUENCE</scope>
    <source>
        <strain evidence="2">MELC-2E11</strain>
        <tissue evidence="2">Siphon/mantle</tissue>
    </source>
</reference>
<evidence type="ECO:0000313" key="3">
    <source>
        <dbReference type="Proteomes" id="UP001164746"/>
    </source>
</evidence>
<dbReference type="InterPro" id="IPR029063">
    <property type="entry name" value="SAM-dependent_MTases_sf"/>
</dbReference>
<name>A0ABY7D784_MYAAR</name>
<organism evidence="2 3">
    <name type="scientific">Mya arenaria</name>
    <name type="common">Soft-shell clam</name>
    <dbReference type="NCBI Taxonomy" id="6604"/>
    <lineage>
        <taxon>Eukaryota</taxon>
        <taxon>Metazoa</taxon>
        <taxon>Spiralia</taxon>
        <taxon>Lophotrochozoa</taxon>
        <taxon>Mollusca</taxon>
        <taxon>Bivalvia</taxon>
        <taxon>Autobranchia</taxon>
        <taxon>Heteroconchia</taxon>
        <taxon>Euheterodonta</taxon>
        <taxon>Imparidentia</taxon>
        <taxon>Neoheterodontei</taxon>
        <taxon>Myida</taxon>
        <taxon>Myoidea</taxon>
        <taxon>Myidae</taxon>
        <taxon>Mya</taxon>
    </lineage>
</organism>
<dbReference type="SUPFAM" id="SSF53335">
    <property type="entry name" value="S-adenosyl-L-methionine-dependent methyltransferases"/>
    <property type="match status" value="1"/>
</dbReference>
<dbReference type="Pfam" id="PF13649">
    <property type="entry name" value="Methyltransf_25"/>
    <property type="match status" value="1"/>
</dbReference>
<protein>
    <recommendedName>
        <fullName evidence="1">Methyltransferase domain-containing protein</fullName>
    </recommendedName>
</protein>
<dbReference type="EMBL" id="CP111012">
    <property type="protein sequence ID" value="WAQ93522.1"/>
    <property type="molecule type" value="Genomic_DNA"/>
</dbReference>
<accession>A0ABY7D784</accession>
<dbReference type="InterPro" id="IPR041698">
    <property type="entry name" value="Methyltransf_25"/>
</dbReference>
<keyword evidence="3" id="KW-1185">Reference proteome</keyword>
<gene>
    <name evidence="2" type="ORF">MAR_005993</name>
</gene>
<proteinExistence type="predicted"/>
<evidence type="ECO:0000259" key="1">
    <source>
        <dbReference type="Pfam" id="PF13649"/>
    </source>
</evidence>
<sequence>MRICYALSSWCKRIRALLYKIFGLNKDLHILDIGCGTGQYAKEMLDLGVGRMSLIDVSTDMLKAAKRKLANAIEQGRVQCLRTIKAPPLPLYSDCFDVILMTATESEFSGLVQSFQMFPSQHKHRINQLRTDKQNN</sequence>
<dbReference type="CDD" id="cd02440">
    <property type="entry name" value="AdoMet_MTases"/>
    <property type="match status" value="1"/>
</dbReference>
<dbReference type="Proteomes" id="UP001164746">
    <property type="component" value="Chromosome 1"/>
</dbReference>